<reference evidence="4 6" key="1">
    <citation type="submission" date="2006-10" db="EMBL/GenBank/DDBJ databases">
        <title>Complete sequence of chromosome of Pelobacter propionicus DSM 2379.</title>
        <authorList>
            <consortium name="US DOE Joint Genome Institute"/>
            <person name="Copeland A."/>
            <person name="Lucas S."/>
            <person name="Lapidus A."/>
            <person name="Barry K."/>
            <person name="Detter J.C."/>
            <person name="Glavina del Rio T."/>
            <person name="Hammon N."/>
            <person name="Israni S."/>
            <person name="Dalin E."/>
            <person name="Tice H."/>
            <person name="Pitluck S."/>
            <person name="Saunders E."/>
            <person name="Brettin T."/>
            <person name="Bruce D."/>
            <person name="Han C."/>
            <person name="Tapia R."/>
            <person name="Schmutz J."/>
            <person name="Larimer F."/>
            <person name="Land M."/>
            <person name="Hauser L."/>
            <person name="Kyrpides N."/>
            <person name="Kim E."/>
            <person name="Lovley D."/>
            <person name="Richardson P."/>
        </authorList>
    </citation>
    <scope>NUCLEOTIDE SEQUENCE [LARGE SCALE GENOMIC DNA]</scope>
    <source>
        <strain evidence="4">DSM 2379</strain>
        <strain evidence="6">DSM 2379 / NBRC 103807 / OttBd1</strain>
    </source>
</reference>
<dbReference type="GO" id="GO:0006313">
    <property type="term" value="P:DNA transposition"/>
    <property type="evidence" value="ECO:0007669"/>
    <property type="project" value="InterPro"/>
</dbReference>
<evidence type="ECO:0000259" key="3">
    <source>
        <dbReference type="Pfam" id="PF05598"/>
    </source>
</evidence>
<feature type="compositionally biased region" description="Basic and acidic residues" evidence="1">
    <location>
        <begin position="221"/>
        <end position="252"/>
    </location>
</feature>
<accession>A1AK75</accession>
<evidence type="ECO:0000313" key="4">
    <source>
        <dbReference type="EMBL" id="ABK97745.1"/>
    </source>
</evidence>
<dbReference type="GO" id="GO:0003677">
    <property type="term" value="F:DNA binding"/>
    <property type="evidence" value="ECO:0007669"/>
    <property type="project" value="InterPro"/>
</dbReference>
<dbReference type="Proteomes" id="UP000006732">
    <property type="component" value="Chromosome"/>
</dbReference>
<organism evidence="4 6">
    <name type="scientific">Pelobacter propionicus (strain DSM 2379 / NBRC 103807 / OttBd1)</name>
    <dbReference type="NCBI Taxonomy" id="338966"/>
    <lineage>
        <taxon>Bacteria</taxon>
        <taxon>Pseudomonadati</taxon>
        <taxon>Thermodesulfobacteriota</taxon>
        <taxon>Desulfuromonadia</taxon>
        <taxon>Desulfuromonadales</taxon>
        <taxon>Desulfuromonadaceae</taxon>
        <taxon>Pelobacter</taxon>
    </lineage>
</organism>
<dbReference type="RefSeq" id="WP_011734060.1">
    <property type="nucleotide sequence ID" value="NC_008609.1"/>
</dbReference>
<dbReference type="PANTHER" id="PTHR33408">
    <property type="entry name" value="TRANSPOSASE"/>
    <property type="match status" value="1"/>
</dbReference>
<dbReference type="NCBIfam" id="NF033551">
    <property type="entry name" value="transpos_IS1182"/>
    <property type="match status" value="1"/>
</dbReference>
<evidence type="ECO:0000256" key="1">
    <source>
        <dbReference type="SAM" id="MobiDB-lite"/>
    </source>
</evidence>
<feature type="region of interest" description="Disordered" evidence="1">
    <location>
        <begin position="221"/>
        <end position="267"/>
    </location>
</feature>
<name>A1AK75_PELPD</name>
<dbReference type="InterPro" id="IPR047629">
    <property type="entry name" value="IS1182_transpos"/>
</dbReference>
<dbReference type="HOGENOM" id="CLU_021293_12_2_7"/>
<dbReference type="KEGG" id="ppd:Ppro_3154"/>
<dbReference type="Pfam" id="PF05598">
    <property type="entry name" value="DUF772"/>
    <property type="match status" value="1"/>
</dbReference>
<sequence>MKSKFIEVDRETPYLLPPSLQDWLPEKHLARFVVEIVEQLDLRSLKATYAGRGSQPYNPEMLVALLFYGYATGVFSSRKLERSTYDSVAFRFIAANSHPDHDTIATFRRRFLPQLNKLFAQILLIAHQMEVLKLGNVSLDGSKIKANASKHKALSYEHACKLEEQIKAEVGELLKKAEAADHADIPDGMNIPEELERREKRLSAIAAAKVEIKKRAAERHAREQAAYEKKVAERAKKEQATGKKAKGKEPKPPKSGPTAKDQVNLTDEESRIMPTSGGGFEQTYNAQAGVDTASKLIVSAHVTQNPNDKQELTPTLENLAALPEKLGKATDLVADSGYFSETNVTACEENGITPYIAVDRQSHNVPLMERFAEPPPLPEDADSVARMKHRLKTPSGKAIYAQRKVTSEPVFGIIKAVMGFRSFLLRGFEAVKGEWNLVCMAYNIKRLHVLAG</sequence>
<dbReference type="eggNOG" id="COG3666">
    <property type="taxonomic scope" value="Bacteria"/>
</dbReference>
<dbReference type="GO" id="GO:0004803">
    <property type="term" value="F:transposase activity"/>
    <property type="evidence" value="ECO:0007669"/>
    <property type="project" value="InterPro"/>
</dbReference>
<dbReference type="InterPro" id="IPR002559">
    <property type="entry name" value="Transposase_11"/>
</dbReference>
<evidence type="ECO:0000313" key="6">
    <source>
        <dbReference type="Proteomes" id="UP000006732"/>
    </source>
</evidence>
<evidence type="ECO:0000259" key="2">
    <source>
        <dbReference type="Pfam" id="PF01609"/>
    </source>
</evidence>
<dbReference type="Pfam" id="PF01609">
    <property type="entry name" value="DDE_Tnp_1"/>
    <property type="match status" value="1"/>
</dbReference>
<gene>
    <name evidence="4" type="ordered locus">Ppro_0106</name>
    <name evidence="5" type="ordered locus">Ppro_3154</name>
</gene>
<proteinExistence type="predicted"/>
<dbReference type="KEGG" id="ppd:Ppro_0106"/>
<dbReference type="eggNOG" id="COG3064">
    <property type="taxonomic scope" value="Bacteria"/>
</dbReference>
<keyword evidence="6" id="KW-1185">Reference proteome</keyword>
<feature type="domain" description="Transposase IS4-like" evidence="2">
    <location>
        <begin position="275"/>
        <end position="444"/>
    </location>
</feature>
<dbReference type="OrthoDB" id="5368695at2"/>
<feature type="domain" description="Transposase InsH N-terminal" evidence="3">
    <location>
        <begin position="19"/>
        <end position="110"/>
    </location>
</feature>
<dbReference type="EMBL" id="CP000482">
    <property type="protein sequence ID" value="ABL00748.1"/>
    <property type="molecule type" value="Genomic_DNA"/>
</dbReference>
<dbReference type="AlphaFoldDB" id="A1AK75"/>
<dbReference type="InterPro" id="IPR008490">
    <property type="entry name" value="Transposase_InsH_N"/>
</dbReference>
<evidence type="ECO:0000313" key="5">
    <source>
        <dbReference type="EMBL" id="ABL00748.1"/>
    </source>
</evidence>
<protein>
    <submittedName>
        <fullName evidence="4">Transposase, IS4 family</fullName>
    </submittedName>
</protein>
<dbReference type="EMBL" id="CP000482">
    <property type="protein sequence ID" value="ABK97745.1"/>
    <property type="molecule type" value="Genomic_DNA"/>
</dbReference>